<reference evidence="2 3" key="1">
    <citation type="submission" date="2018-11" db="EMBL/GenBank/DDBJ databases">
        <authorList>
            <person name="Zhou Z."/>
            <person name="Wang G."/>
        </authorList>
    </citation>
    <scope>NUCLEOTIDE SEQUENCE [LARGE SCALE GENOMIC DNA]</scope>
    <source>
        <strain evidence="2 3">KCTC42998</strain>
    </source>
</reference>
<dbReference type="Pfam" id="PF10047">
    <property type="entry name" value="DUF2281"/>
    <property type="match status" value="1"/>
</dbReference>
<dbReference type="OrthoDB" id="9801704at2"/>
<keyword evidence="3" id="KW-1185">Reference proteome</keyword>
<accession>A0A3P1CAC7</accession>
<feature type="domain" description="DUF2281" evidence="1">
    <location>
        <begin position="11"/>
        <end position="73"/>
    </location>
</feature>
<dbReference type="Proteomes" id="UP000274271">
    <property type="component" value="Unassembled WGS sequence"/>
</dbReference>
<dbReference type="InterPro" id="IPR018739">
    <property type="entry name" value="DUF2281"/>
</dbReference>
<name>A0A3P1CAC7_9BACT</name>
<dbReference type="AlphaFoldDB" id="A0A3P1CAC7"/>
<evidence type="ECO:0000259" key="1">
    <source>
        <dbReference type="Pfam" id="PF10047"/>
    </source>
</evidence>
<evidence type="ECO:0000313" key="2">
    <source>
        <dbReference type="EMBL" id="RRB10259.1"/>
    </source>
</evidence>
<sequence>MELTVQVGFEELLSLIKKLPAEQKTIVKSVLEAIETDGDTAPVNSERPLGTMKGLVVYMSDDFDEPLDDFKDYM</sequence>
<protein>
    <submittedName>
        <fullName evidence="2">DUF2281 domain-containing protein</fullName>
    </submittedName>
</protein>
<dbReference type="RefSeq" id="WP_124910272.1">
    <property type="nucleotide sequence ID" value="NZ_RQJP01000007.1"/>
</dbReference>
<proteinExistence type="predicted"/>
<dbReference type="EMBL" id="RQJP01000007">
    <property type="protein sequence ID" value="RRB10259.1"/>
    <property type="molecule type" value="Genomic_DNA"/>
</dbReference>
<comment type="caution">
    <text evidence="2">The sequence shown here is derived from an EMBL/GenBank/DDBJ whole genome shotgun (WGS) entry which is preliminary data.</text>
</comment>
<gene>
    <name evidence="2" type="ORF">EHT87_28920</name>
</gene>
<evidence type="ECO:0000313" key="3">
    <source>
        <dbReference type="Proteomes" id="UP000274271"/>
    </source>
</evidence>
<organism evidence="2 3">
    <name type="scientific">Larkinella knui</name>
    <dbReference type="NCBI Taxonomy" id="2025310"/>
    <lineage>
        <taxon>Bacteria</taxon>
        <taxon>Pseudomonadati</taxon>
        <taxon>Bacteroidota</taxon>
        <taxon>Cytophagia</taxon>
        <taxon>Cytophagales</taxon>
        <taxon>Spirosomataceae</taxon>
        <taxon>Larkinella</taxon>
    </lineage>
</organism>